<evidence type="ECO:0000313" key="3">
    <source>
        <dbReference type="Proteomes" id="UP001156856"/>
    </source>
</evidence>
<feature type="region of interest" description="Disordered" evidence="1">
    <location>
        <begin position="59"/>
        <end position="88"/>
    </location>
</feature>
<sequence length="88" mass="9508">MHIDAKEGSSVRSPQMGDTGQMVDAIDADHRSGQGIAIENRAAKKLDTGWETVRIATVEHSHRTSRGEQGFNEMATDKAASAGDEIDR</sequence>
<dbReference type="EMBL" id="BSPK01000091">
    <property type="protein sequence ID" value="GLS66111.1"/>
    <property type="molecule type" value="Genomic_DNA"/>
</dbReference>
<gene>
    <name evidence="2" type="ORF">GCM10007888_44930</name>
</gene>
<reference evidence="3" key="1">
    <citation type="journal article" date="2019" name="Int. J. Syst. Evol. Microbiol.">
        <title>The Global Catalogue of Microorganisms (GCM) 10K type strain sequencing project: providing services to taxonomists for standard genome sequencing and annotation.</title>
        <authorList>
            <consortium name="The Broad Institute Genomics Platform"/>
            <consortium name="The Broad Institute Genome Sequencing Center for Infectious Disease"/>
            <person name="Wu L."/>
            <person name="Ma J."/>
        </authorList>
    </citation>
    <scope>NUCLEOTIDE SEQUENCE [LARGE SCALE GENOMIC DNA]</scope>
    <source>
        <strain evidence="3">NBRC 107715</strain>
    </source>
</reference>
<comment type="caution">
    <text evidence="2">The sequence shown here is derived from an EMBL/GenBank/DDBJ whole genome shotgun (WGS) entry which is preliminary data.</text>
</comment>
<feature type="region of interest" description="Disordered" evidence="1">
    <location>
        <begin position="1"/>
        <end position="23"/>
    </location>
</feature>
<protein>
    <submittedName>
        <fullName evidence="2">Uncharacterized protein</fullName>
    </submittedName>
</protein>
<evidence type="ECO:0000256" key="1">
    <source>
        <dbReference type="SAM" id="MobiDB-lite"/>
    </source>
</evidence>
<accession>A0ABQ6DPP3</accession>
<keyword evidence="3" id="KW-1185">Reference proteome</keyword>
<dbReference type="Proteomes" id="UP001156856">
    <property type="component" value="Unassembled WGS sequence"/>
</dbReference>
<organism evidence="2 3">
    <name type="scientific">Methylobacterium oxalidis</name>
    <dbReference type="NCBI Taxonomy" id="944322"/>
    <lineage>
        <taxon>Bacteria</taxon>
        <taxon>Pseudomonadati</taxon>
        <taxon>Pseudomonadota</taxon>
        <taxon>Alphaproteobacteria</taxon>
        <taxon>Hyphomicrobiales</taxon>
        <taxon>Methylobacteriaceae</taxon>
        <taxon>Methylobacterium</taxon>
    </lineage>
</organism>
<evidence type="ECO:0000313" key="2">
    <source>
        <dbReference type="EMBL" id="GLS66111.1"/>
    </source>
</evidence>
<proteinExistence type="predicted"/>
<name>A0ABQ6DPP3_9HYPH</name>